<evidence type="ECO:0000313" key="2">
    <source>
        <dbReference type="EMBL" id="ROT41073.1"/>
    </source>
</evidence>
<dbReference type="RefSeq" id="XP_028468879.1">
    <property type="nucleotide sequence ID" value="XM_028608669.1"/>
</dbReference>
<gene>
    <name evidence="2" type="ORF">SODALDRAFT_291578</name>
</gene>
<feature type="transmembrane region" description="Helical" evidence="1">
    <location>
        <begin position="41"/>
        <end position="58"/>
    </location>
</feature>
<dbReference type="Proteomes" id="UP000272025">
    <property type="component" value="Unassembled WGS sequence"/>
</dbReference>
<keyword evidence="1" id="KW-1133">Transmembrane helix</keyword>
<protein>
    <submittedName>
        <fullName evidence="2">Uncharacterized protein</fullName>
    </submittedName>
</protein>
<evidence type="ECO:0000256" key="1">
    <source>
        <dbReference type="SAM" id="Phobius"/>
    </source>
</evidence>
<evidence type="ECO:0000313" key="3">
    <source>
        <dbReference type="Proteomes" id="UP000272025"/>
    </source>
</evidence>
<sequence>MPSLGNLDVELKNVLSVIVGLTWGIVFKMTSLPRPSRCRTAFRLPVLALLPFLAWSFIRASARIFCHIR</sequence>
<dbReference type="GeneID" id="39577147"/>
<keyword evidence="1" id="KW-0472">Membrane</keyword>
<feature type="non-terminal residue" evidence="2">
    <location>
        <position position="69"/>
    </location>
</feature>
<feature type="transmembrane region" description="Helical" evidence="1">
    <location>
        <begin position="12"/>
        <end position="29"/>
    </location>
</feature>
<dbReference type="AlphaFoldDB" id="A0A3N2Q2U0"/>
<proteinExistence type="predicted"/>
<accession>A0A3N2Q2U0</accession>
<keyword evidence="1" id="KW-0812">Transmembrane</keyword>
<name>A0A3N2Q2U0_SODAK</name>
<reference evidence="2 3" key="1">
    <citation type="journal article" date="2018" name="Mol. Ecol.">
        <title>The obligate alkalophilic soda-lake fungus Sodiomyces alkalinus has shifted to a protein diet.</title>
        <authorList>
            <person name="Grum-Grzhimaylo A.A."/>
            <person name="Falkoski D.L."/>
            <person name="van den Heuvel J."/>
            <person name="Valero-Jimenez C.A."/>
            <person name="Min B."/>
            <person name="Choi I.G."/>
            <person name="Lipzen A."/>
            <person name="Daum C.G."/>
            <person name="Aanen D.K."/>
            <person name="Tsang A."/>
            <person name="Henrissat B."/>
            <person name="Bilanenko E.N."/>
            <person name="de Vries R.P."/>
            <person name="van Kan J.A.L."/>
            <person name="Grigoriev I.V."/>
            <person name="Debets A.J.M."/>
        </authorList>
    </citation>
    <scope>NUCLEOTIDE SEQUENCE [LARGE SCALE GENOMIC DNA]</scope>
    <source>
        <strain evidence="2 3">F11</strain>
    </source>
</reference>
<organism evidence="2 3">
    <name type="scientific">Sodiomyces alkalinus (strain CBS 110278 / VKM F-3762 / F11)</name>
    <name type="common">Alkaliphilic filamentous fungus</name>
    <dbReference type="NCBI Taxonomy" id="1314773"/>
    <lineage>
        <taxon>Eukaryota</taxon>
        <taxon>Fungi</taxon>
        <taxon>Dikarya</taxon>
        <taxon>Ascomycota</taxon>
        <taxon>Pezizomycotina</taxon>
        <taxon>Sordariomycetes</taxon>
        <taxon>Hypocreomycetidae</taxon>
        <taxon>Glomerellales</taxon>
        <taxon>Plectosphaerellaceae</taxon>
        <taxon>Sodiomyces</taxon>
    </lineage>
</organism>
<dbReference type="EMBL" id="ML119052">
    <property type="protein sequence ID" value="ROT41073.1"/>
    <property type="molecule type" value="Genomic_DNA"/>
</dbReference>
<keyword evidence="3" id="KW-1185">Reference proteome</keyword>